<dbReference type="InterPro" id="IPR025361">
    <property type="entry name" value="DUF4265"/>
</dbReference>
<dbReference type="Proteomes" id="UP001499854">
    <property type="component" value="Unassembled WGS sequence"/>
</dbReference>
<evidence type="ECO:0000313" key="2">
    <source>
        <dbReference type="Proteomes" id="UP001499854"/>
    </source>
</evidence>
<accession>A0ABN2RTZ5</accession>
<dbReference type="EMBL" id="BAAAQM010000020">
    <property type="protein sequence ID" value="GAA1974825.1"/>
    <property type="molecule type" value="Genomic_DNA"/>
</dbReference>
<name>A0ABN2RTZ5_9ACTN</name>
<comment type="caution">
    <text evidence="1">The sequence shown here is derived from an EMBL/GenBank/DDBJ whole genome shotgun (WGS) entry which is preliminary data.</text>
</comment>
<dbReference type="Pfam" id="PF14085">
    <property type="entry name" value="DUF4265"/>
    <property type="match status" value="1"/>
</dbReference>
<organism evidence="1 2">
    <name type="scientific">Catenulispora subtropica</name>
    <dbReference type="NCBI Taxonomy" id="450798"/>
    <lineage>
        <taxon>Bacteria</taxon>
        <taxon>Bacillati</taxon>
        <taxon>Actinomycetota</taxon>
        <taxon>Actinomycetes</taxon>
        <taxon>Catenulisporales</taxon>
        <taxon>Catenulisporaceae</taxon>
        <taxon>Catenulispora</taxon>
    </lineage>
</organism>
<gene>
    <name evidence="1" type="ORF">GCM10009838_38560</name>
</gene>
<evidence type="ECO:0008006" key="3">
    <source>
        <dbReference type="Google" id="ProtNLM"/>
    </source>
</evidence>
<keyword evidence="2" id="KW-1185">Reference proteome</keyword>
<sequence length="161" mass="17679">MASVPHVERLKVDFALEQDASGWPPAGSERVWAVRVGTDRARLDNVPFFVRGYAVDDVVRFETDEDGVHWVREAVRYSANCTIRVIPARDGPEDESGRAVLEALAPFGVTGEGIAQLGMVALNVPEHADVPAVKRFLIEGEGDGRWQYEEGCVTDAWRSAA</sequence>
<protein>
    <recommendedName>
        <fullName evidence="3">DUF4265 domain-containing protein</fullName>
    </recommendedName>
</protein>
<evidence type="ECO:0000313" key="1">
    <source>
        <dbReference type="EMBL" id="GAA1974825.1"/>
    </source>
</evidence>
<proteinExistence type="predicted"/>
<reference evidence="1 2" key="1">
    <citation type="journal article" date="2019" name="Int. J. Syst. Evol. Microbiol.">
        <title>The Global Catalogue of Microorganisms (GCM) 10K type strain sequencing project: providing services to taxonomists for standard genome sequencing and annotation.</title>
        <authorList>
            <consortium name="The Broad Institute Genomics Platform"/>
            <consortium name="The Broad Institute Genome Sequencing Center for Infectious Disease"/>
            <person name="Wu L."/>
            <person name="Ma J."/>
        </authorList>
    </citation>
    <scope>NUCLEOTIDE SEQUENCE [LARGE SCALE GENOMIC DNA]</scope>
    <source>
        <strain evidence="1 2">JCM 16013</strain>
    </source>
</reference>